<dbReference type="PANTHER" id="PTHR43181:SF1">
    <property type="entry name" value="2-C-METHYL-D-ERYTHRITOL 2,4-CYCLODIPHOSPHATE SYNTHASE, CHLOROPLASTIC"/>
    <property type="match status" value="1"/>
</dbReference>
<dbReference type="NCBIfam" id="TIGR00151">
    <property type="entry name" value="ispF"/>
    <property type="match status" value="1"/>
</dbReference>
<feature type="binding site" evidence="7">
    <location>
        <begin position="72"/>
        <end position="74"/>
    </location>
    <ligand>
        <name>4-CDP-2-C-methyl-D-erythritol 2-phosphate</name>
        <dbReference type="ChEBI" id="CHEBI:57919"/>
    </ligand>
</feature>
<evidence type="ECO:0000256" key="6">
    <source>
        <dbReference type="ARBA" id="ARBA00023239"/>
    </source>
</evidence>
<evidence type="ECO:0000313" key="10">
    <source>
        <dbReference type="EMBL" id="WRP17692.1"/>
    </source>
</evidence>
<protein>
    <recommendedName>
        <fullName evidence="3 7">2-C-methyl-D-erythritol 2,4-cyclodiphosphate synthase</fullName>
        <shortName evidence="7">MECDP-synthase</shortName>
        <shortName evidence="7">MECPP-synthase</shortName>
        <shortName evidence="7">MECPS</shortName>
        <ecNumber evidence="3 7">4.6.1.12</ecNumber>
    </recommendedName>
</protein>
<feature type="binding site" evidence="7">
    <location>
        <position position="58"/>
    </location>
    <ligand>
        <name>a divalent metal cation</name>
        <dbReference type="ChEBI" id="CHEBI:60240"/>
    </ligand>
</feature>
<comment type="catalytic activity">
    <reaction evidence="1 7 8">
        <text>4-CDP-2-C-methyl-D-erythritol 2-phosphate = 2-C-methyl-D-erythritol 2,4-cyclic diphosphate + CMP</text>
        <dbReference type="Rhea" id="RHEA:23864"/>
        <dbReference type="ChEBI" id="CHEBI:57919"/>
        <dbReference type="ChEBI" id="CHEBI:58483"/>
        <dbReference type="ChEBI" id="CHEBI:60377"/>
        <dbReference type="EC" id="4.6.1.12"/>
    </reaction>
</comment>
<dbReference type="EC" id="4.6.1.12" evidence="3 7"/>
<dbReference type="InterPro" id="IPR036571">
    <property type="entry name" value="MECDP_synthase_sf"/>
</dbReference>
<evidence type="ECO:0000313" key="11">
    <source>
        <dbReference type="Proteomes" id="UP001332192"/>
    </source>
</evidence>
<evidence type="ECO:0000256" key="8">
    <source>
        <dbReference type="RuleBase" id="RU004395"/>
    </source>
</evidence>
<comment type="subunit">
    <text evidence="7">Homotrimer.</text>
</comment>
<reference evidence="10 11" key="1">
    <citation type="journal article" date="2024" name="Front. Microbiol.">
        <title>Novel thermophilic genera Geochorda gen. nov. and Carboxydochorda gen. nov. from the deep terrestrial subsurface reveal the ecophysiological diversity in the class Limnochordia.</title>
        <authorList>
            <person name="Karnachuk O.V."/>
            <person name="Lukina A.P."/>
            <person name="Avakyan M.R."/>
            <person name="Kadnikov V.V."/>
            <person name="Begmatov S."/>
            <person name="Beletsky A.V."/>
            <person name="Vlasova K.G."/>
            <person name="Novikov A.A."/>
            <person name="Shcherbakova V.A."/>
            <person name="Mardanov A.V."/>
            <person name="Ravin N.V."/>
        </authorList>
    </citation>
    <scope>NUCLEOTIDE SEQUENCE [LARGE SCALE GENOMIC DNA]</scope>
    <source>
        <strain evidence="10 11">L945</strain>
    </source>
</reference>
<evidence type="ECO:0000259" key="9">
    <source>
        <dbReference type="Pfam" id="PF02542"/>
    </source>
</evidence>
<dbReference type="CDD" id="cd00554">
    <property type="entry name" value="MECDP_synthase"/>
    <property type="match status" value="1"/>
</dbReference>
<dbReference type="Gene3D" id="3.30.1330.50">
    <property type="entry name" value="2-C-methyl-D-erythritol 2,4-cyclodiphosphate synthase"/>
    <property type="match status" value="1"/>
</dbReference>
<dbReference type="HAMAP" id="MF_00107">
    <property type="entry name" value="IspF"/>
    <property type="match status" value="1"/>
</dbReference>
<dbReference type="PROSITE" id="PS01350">
    <property type="entry name" value="ISPF"/>
    <property type="match status" value="1"/>
</dbReference>
<organism evidence="10 11">
    <name type="scientific">Carboxydichorda subterranea</name>
    <dbReference type="NCBI Taxonomy" id="3109565"/>
    <lineage>
        <taxon>Bacteria</taxon>
        <taxon>Bacillati</taxon>
        <taxon>Bacillota</taxon>
        <taxon>Limnochordia</taxon>
        <taxon>Limnochordales</taxon>
        <taxon>Geochordaceae</taxon>
        <taxon>Carboxydichorda</taxon>
    </lineage>
</organism>
<evidence type="ECO:0000256" key="3">
    <source>
        <dbReference type="ARBA" id="ARBA00012579"/>
    </source>
</evidence>
<comment type="similarity">
    <text evidence="7 8">Belongs to the IspF family.</text>
</comment>
<keyword evidence="4 7" id="KW-0479">Metal-binding</keyword>
<dbReference type="GO" id="GO:0008685">
    <property type="term" value="F:2-C-methyl-D-erythritol 2,4-cyclodiphosphate synthase activity"/>
    <property type="evidence" value="ECO:0007669"/>
    <property type="project" value="UniProtKB-EC"/>
</dbReference>
<keyword evidence="6 7" id="KW-0456">Lyase</keyword>
<comment type="pathway">
    <text evidence="2 7">Isoprenoid biosynthesis; isopentenyl diphosphate biosynthesis via DXP pathway; isopentenyl diphosphate from 1-deoxy-D-xylulose 5-phosphate: step 4/6.</text>
</comment>
<proteinExistence type="inferred from homology"/>
<comment type="caution">
    <text evidence="7">Lacks conserved residue(s) required for the propagation of feature annotation.</text>
</comment>
<dbReference type="PANTHER" id="PTHR43181">
    <property type="entry name" value="2-C-METHYL-D-ERYTHRITOL 2,4-CYCLODIPHOSPHATE SYNTHASE, CHLOROPLASTIC"/>
    <property type="match status" value="1"/>
</dbReference>
<evidence type="ECO:0000256" key="1">
    <source>
        <dbReference type="ARBA" id="ARBA00000200"/>
    </source>
</evidence>
<dbReference type="RefSeq" id="WP_324716962.1">
    <property type="nucleotide sequence ID" value="NZ_CP141615.1"/>
</dbReference>
<feature type="site" description="Transition state stabilizer" evidence="7">
    <location>
        <position position="149"/>
    </location>
</feature>
<feature type="binding site" evidence="7">
    <location>
        <begin position="50"/>
        <end position="51"/>
    </location>
    <ligand>
        <name>4-CDP-2-C-methyl-D-erythritol 2-phosphate</name>
        <dbReference type="ChEBI" id="CHEBI:57919"/>
    </ligand>
</feature>
<evidence type="ECO:0000256" key="5">
    <source>
        <dbReference type="ARBA" id="ARBA00023229"/>
    </source>
</evidence>
<dbReference type="Pfam" id="PF02542">
    <property type="entry name" value="YgbB"/>
    <property type="match status" value="1"/>
</dbReference>
<comment type="function">
    <text evidence="7">Involved in the biosynthesis of isopentenyl diphosphate (IPP) and dimethylallyl diphosphate (DMAPP), two major building blocks of isoprenoid compounds. Catalyzes the conversion of 4-diphosphocytidyl-2-C-methyl-D-erythritol 2-phosphate (CDP-ME2P) to 2-C-methyl-D-erythritol 2,4-cyclodiphosphate (ME-CPP) with a corresponding release of cytidine 5-monophosphate (CMP).</text>
</comment>
<feature type="binding site" evidence="7">
    <location>
        <position position="26"/>
    </location>
    <ligand>
        <name>a divalent metal cation</name>
        <dbReference type="ChEBI" id="CHEBI:60240"/>
    </ligand>
</feature>
<dbReference type="Proteomes" id="UP001332192">
    <property type="component" value="Chromosome"/>
</dbReference>
<feature type="binding site" evidence="7">
    <location>
        <begin position="77"/>
        <end position="81"/>
    </location>
    <ligand>
        <name>4-CDP-2-C-methyl-D-erythritol 2-phosphate</name>
        <dbReference type="ChEBI" id="CHEBI:57919"/>
    </ligand>
</feature>
<comment type="cofactor">
    <cofactor evidence="7">
        <name>a divalent metal cation</name>
        <dbReference type="ChEBI" id="CHEBI:60240"/>
    </cofactor>
    <text evidence="7">Binds 1 divalent metal cation per subunit.</text>
</comment>
<evidence type="ECO:0000256" key="4">
    <source>
        <dbReference type="ARBA" id="ARBA00022723"/>
    </source>
</evidence>
<feature type="binding site" evidence="7">
    <location>
        <position position="24"/>
    </location>
    <ligand>
        <name>a divalent metal cation</name>
        <dbReference type="ChEBI" id="CHEBI:60240"/>
    </ligand>
</feature>
<feature type="domain" description="2-C-methyl-D-erythritol 2,4-cyclodiphosphate synthase" evidence="9">
    <location>
        <begin position="17"/>
        <end position="170"/>
    </location>
</feature>
<feature type="site" description="Transition state stabilizer" evidence="7">
    <location>
        <position position="50"/>
    </location>
</feature>
<dbReference type="InterPro" id="IPR020555">
    <property type="entry name" value="MECDP_synthase_CS"/>
</dbReference>
<sequence>MATGDAGGPSAPVPGAVRVGLGFDVHPLVPGRPLRLGGVEIPFPLGLAGHSDGDALLHAVIDGLLGAANAGDIGSLFPDTDTSIAGIDSREMLREAGRLVAERGWTVSFVDAVVVAAQPRLAPYREAMAAAIRESLNMPHLEVSVKGKSGQGLEPLEGGKAIACLATVTLVRQRPS</sequence>
<dbReference type="SUPFAM" id="SSF69765">
    <property type="entry name" value="IpsF-like"/>
    <property type="match status" value="1"/>
</dbReference>
<gene>
    <name evidence="7 10" type="primary">ispF</name>
    <name evidence="10" type="ORF">U7230_01350</name>
</gene>
<keyword evidence="11" id="KW-1185">Reference proteome</keyword>
<feature type="binding site" evidence="7">
    <location>
        <begin position="24"/>
        <end position="26"/>
    </location>
    <ligand>
        <name>4-CDP-2-C-methyl-D-erythritol 2-phosphate</name>
        <dbReference type="ChEBI" id="CHEBI:57919"/>
    </ligand>
</feature>
<evidence type="ECO:0000256" key="7">
    <source>
        <dbReference type="HAMAP-Rule" id="MF_00107"/>
    </source>
</evidence>
<keyword evidence="5 7" id="KW-0414">Isoprene biosynthesis</keyword>
<evidence type="ECO:0000256" key="2">
    <source>
        <dbReference type="ARBA" id="ARBA00004709"/>
    </source>
</evidence>
<dbReference type="InterPro" id="IPR003526">
    <property type="entry name" value="MECDP_synthase"/>
</dbReference>
<dbReference type="EMBL" id="CP141615">
    <property type="protein sequence ID" value="WRP17692.1"/>
    <property type="molecule type" value="Genomic_DNA"/>
</dbReference>
<accession>A0ABZ1C015</accession>
<name>A0ABZ1C015_9FIRM</name>